<keyword evidence="2 6" id="KW-0805">Transcription regulation</keyword>
<dbReference type="HAMAP" id="MF_02064">
    <property type="entry name" value="Sigma70_SigI"/>
    <property type="match status" value="1"/>
</dbReference>
<dbReference type="Proteomes" id="UP000294743">
    <property type="component" value="Unassembled WGS sequence"/>
</dbReference>
<comment type="caution">
    <text evidence="8">The sequence shown here is derived from an EMBL/GenBank/DDBJ whole genome shotgun (WGS) entry which is preliminary data.</text>
</comment>
<comment type="similarity">
    <text evidence="6">Belongs to the sigma-70 factor family. SigI subfamily.</text>
</comment>
<keyword evidence="5 6" id="KW-0804">Transcription</keyword>
<keyword evidence="3 6" id="KW-0731">Sigma factor</keyword>
<gene>
    <name evidence="6" type="primary">sigI</name>
    <name evidence="8" type="ORF">EDD63_10216</name>
</gene>
<evidence type="ECO:0000256" key="4">
    <source>
        <dbReference type="ARBA" id="ARBA00023125"/>
    </source>
</evidence>
<dbReference type="GO" id="GO:0006352">
    <property type="term" value="P:DNA-templated transcription initiation"/>
    <property type="evidence" value="ECO:0007669"/>
    <property type="project" value="UniProtKB-UniRule"/>
</dbReference>
<dbReference type="InterPro" id="IPR014284">
    <property type="entry name" value="RNA_pol_sigma-70_dom"/>
</dbReference>
<dbReference type="InterPro" id="IPR007627">
    <property type="entry name" value="RNA_pol_sigma70_r2"/>
</dbReference>
<dbReference type="SUPFAM" id="SSF88946">
    <property type="entry name" value="Sigma2 domain of RNA polymerase sigma factors"/>
    <property type="match status" value="1"/>
</dbReference>
<dbReference type="RefSeq" id="WP_134167521.1">
    <property type="nucleotide sequence ID" value="NZ_SODD01000002.1"/>
</dbReference>
<comment type="subcellular location">
    <subcellularLocation>
        <location evidence="6">Cytoplasm</location>
    </subcellularLocation>
</comment>
<feature type="short sequence motif" description="Polymerase core binding" evidence="6">
    <location>
        <begin position="53"/>
        <end position="66"/>
    </location>
</feature>
<dbReference type="AlphaFoldDB" id="A0A4R8A6E9"/>
<dbReference type="PIRSF" id="PIRSF038953">
    <property type="entry name" value="SigI"/>
    <property type="match status" value="1"/>
</dbReference>
<evidence type="ECO:0000256" key="1">
    <source>
        <dbReference type="ARBA" id="ARBA00022490"/>
    </source>
</evidence>
<reference evidence="8 9" key="1">
    <citation type="submission" date="2019-03" db="EMBL/GenBank/DDBJ databases">
        <title>Genomic Encyclopedia of Type Strains, Phase IV (KMG-IV): sequencing the most valuable type-strain genomes for metagenomic binning, comparative biology and taxonomic classification.</title>
        <authorList>
            <person name="Goeker M."/>
        </authorList>
    </citation>
    <scope>NUCLEOTIDE SEQUENCE [LARGE SCALE GENOMIC DNA]</scope>
    <source>
        <strain evidence="8 9">DSM 28867</strain>
    </source>
</reference>
<feature type="DNA-binding region" description="H-T-H motif" evidence="6">
    <location>
        <begin position="192"/>
        <end position="211"/>
    </location>
</feature>
<evidence type="ECO:0000256" key="6">
    <source>
        <dbReference type="HAMAP-Rule" id="MF_02064"/>
    </source>
</evidence>
<evidence type="ECO:0000256" key="2">
    <source>
        <dbReference type="ARBA" id="ARBA00023015"/>
    </source>
</evidence>
<evidence type="ECO:0000256" key="5">
    <source>
        <dbReference type="ARBA" id="ARBA00023163"/>
    </source>
</evidence>
<evidence type="ECO:0000313" key="8">
    <source>
        <dbReference type="EMBL" id="TDW25995.1"/>
    </source>
</evidence>
<evidence type="ECO:0000259" key="7">
    <source>
        <dbReference type="Pfam" id="PF04542"/>
    </source>
</evidence>
<comment type="function">
    <text evidence="6">Sigma factors are initiation factors that promote the attachment of RNA polymerase to specific initiation sites and are then released.</text>
</comment>
<dbReference type="Gene3D" id="1.10.1740.10">
    <property type="match status" value="1"/>
</dbReference>
<dbReference type="EMBL" id="SODD01000002">
    <property type="protein sequence ID" value="TDW25995.1"/>
    <property type="molecule type" value="Genomic_DNA"/>
</dbReference>
<dbReference type="GO" id="GO:0003677">
    <property type="term" value="F:DNA binding"/>
    <property type="evidence" value="ECO:0007669"/>
    <property type="project" value="UniProtKB-UniRule"/>
</dbReference>
<name>A0A4R8A6E9_9FIRM</name>
<proteinExistence type="inferred from homology"/>
<keyword evidence="4 6" id="KW-0238">DNA-binding</keyword>
<comment type="subunit">
    <text evidence="6">Interacts with RsgI.</text>
</comment>
<comment type="activity regulation">
    <text evidence="6">Negatively regulated by the anti-sigma-I factor RsgI.</text>
</comment>
<accession>A0A4R8A6E9</accession>
<dbReference type="OrthoDB" id="3190733at2"/>
<dbReference type="NCBIfam" id="TIGR02937">
    <property type="entry name" value="sigma70-ECF"/>
    <property type="match status" value="1"/>
</dbReference>
<protein>
    <recommendedName>
        <fullName evidence="6">RNA polymerase sigma factor SigI</fullName>
    </recommendedName>
</protein>
<organism evidence="8 9">
    <name type="scientific">Breznakia blatticola</name>
    <dbReference type="NCBI Taxonomy" id="1754012"/>
    <lineage>
        <taxon>Bacteria</taxon>
        <taxon>Bacillati</taxon>
        <taxon>Bacillota</taxon>
        <taxon>Erysipelotrichia</taxon>
        <taxon>Erysipelotrichales</taxon>
        <taxon>Erysipelotrichaceae</taxon>
        <taxon>Breznakia</taxon>
    </lineage>
</organism>
<keyword evidence="1 6" id="KW-0963">Cytoplasm</keyword>
<keyword evidence="6" id="KW-0346">Stress response</keyword>
<dbReference type="GO" id="GO:0005737">
    <property type="term" value="C:cytoplasm"/>
    <property type="evidence" value="ECO:0007669"/>
    <property type="project" value="UniProtKB-SubCell"/>
</dbReference>
<dbReference type="InterPro" id="IPR014244">
    <property type="entry name" value="RNA_pol_sigma-I"/>
</dbReference>
<evidence type="ECO:0000313" key="9">
    <source>
        <dbReference type="Proteomes" id="UP000294743"/>
    </source>
</evidence>
<feature type="domain" description="RNA polymerase sigma-70 region 2" evidence="7">
    <location>
        <begin position="27"/>
        <end position="97"/>
    </location>
</feature>
<dbReference type="Pfam" id="PF04542">
    <property type="entry name" value="Sigma70_r2"/>
    <property type="match status" value="1"/>
</dbReference>
<evidence type="ECO:0000256" key="3">
    <source>
        <dbReference type="ARBA" id="ARBA00023082"/>
    </source>
</evidence>
<keyword evidence="9" id="KW-1185">Reference proteome</keyword>
<dbReference type="InterPro" id="IPR013325">
    <property type="entry name" value="RNA_pol_sigma_r2"/>
</dbReference>
<sequence>MKQMRVDNTIEKQVKAAKYNPLLADALIKQYKPFIATITSEVCKRHVVYGVDDELSFAMLGFYHAINSYESDKGTFLNYAARVMKHKVIDYLRSEKKHTLISLDESDEENQTLLDHIPSNTYRYTIPATTAIQAELIEFQQELQSFSLQLTDIAKQAPKQTRTLEACRQIIYVAIEKPSLIMQLKESKRLPIKDILQLINIDRKIIERHRSYIIALLIIYSNGYEFMREHLHKITKPKTKGVIS</sequence>
<dbReference type="GO" id="GO:0016987">
    <property type="term" value="F:sigma factor activity"/>
    <property type="evidence" value="ECO:0007669"/>
    <property type="project" value="UniProtKB-UniRule"/>
</dbReference>